<sequence length="83" mass="9957">MEKSRMTYVTGLLIAFDQLINALLGGWPDETLSSRCWRWSRDGVRDWPRRFIDGLPFWKAGHCQRAYEGERKRMQCPPELRKW</sequence>
<proteinExistence type="predicted"/>
<evidence type="ECO:0000313" key="1">
    <source>
        <dbReference type="EMBL" id="DAE18690.1"/>
    </source>
</evidence>
<protein>
    <submittedName>
        <fullName evidence="1">Uncharacterized protein</fullName>
    </submittedName>
</protein>
<dbReference type="EMBL" id="BK015660">
    <property type="protein sequence ID" value="DAE18690.1"/>
    <property type="molecule type" value="Genomic_DNA"/>
</dbReference>
<reference evidence="1" key="1">
    <citation type="journal article" date="2021" name="Proc. Natl. Acad. Sci. U.S.A.">
        <title>A Catalog of Tens of Thousands of Viruses from Human Metagenomes Reveals Hidden Associations with Chronic Diseases.</title>
        <authorList>
            <person name="Tisza M.J."/>
            <person name="Buck C.B."/>
        </authorList>
    </citation>
    <scope>NUCLEOTIDE SEQUENCE</scope>
    <source>
        <strain evidence="1">CtLgc23</strain>
    </source>
</reference>
<name>A0A8S5QI75_9CAUD</name>
<accession>A0A8S5QI75</accession>
<organism evidence="1">
    <name type="scientific">Siphoviridae sp. ctLgc23</name>
    <dbReference type="NCBI Taxonomy" id="2825455"/>
    <lineage>
        <taxon>Viruses</taxon>
        <taxon>Duplodnaviria</taxon>
        <taxon>Heunggongvirae</taxon>
        <taxon>Uroviricota</taxon>
        <taxon>Caudoviricetes</taxon>
    </lineage>
</organism>